<gene>
    <name evidence="1" type="ORF">HPB47_005483</name>
</gene>
<organism evidence="1 2">
    <name type="scientific">Ixodes persulcatus</name>
    <name type="common">Taiga tick</name>
    <dbReference type="NCBI Taxonomy" id="34615"/>
    <lineage>
        <taxon>Eukaryota</taxon>
        <taxon>Metazoa</taxon>
        <taxon>Ecdysozoa</taxon>
        <taxon>Arthropoda</taxon>
        <taxon>Chelicerata</taxon>
        <taxon>Arachnida</taxon>
        <taxon>Acari</taxon>
        <taxon>Parasitiformes</taxon>
        <taxon>Ixodida</taxon>
        <taxon>Ixodoidea</taxon>
        <taxon>Ixodidae</taxon>
        <taxon>Ixodinae</taxon>
        <taxon>Ixodes</taxon>
    </lineage>
</organism>
<dbReference type="EMBL" id="JABSTQ010010825">
    <property type="protein sequence ID" value="KAG0417580.1"/>
    <property type="molecule type" value="Genomic_DNA"/>
</dbReference>
<comment type="caution">
    <text evidence="1">The sequence shown here is derived from an EMBL/GenBank/DDBJ whole genome shotgun (WGS) entry which is preliminary data.</text>
</comment>
<keyword evidence="2" id="KW-1185">Reference proteome</keyword>
<accession>A0AC60PD90</accession>
<evidence type="ECO:0000313" key="2">
    <source>
        <dbReference type="Proteomes" id="UP000805193"/>
    </source>
</evidence>
<sequence length="125" mass="13784">MAVLPTASGCLCTALLLLAALGYASVRSYDAEDVQADGRQQELEVVGRILSVFAKQEKDPCIPRGRILAIIQTAKPRYNATLSVIMVFLSNLVLAFNVFVMVATRYLRFDIRNSIVKIFQETADS</sequence>
<dbReference type="Proteomes" id="UP000805193">
    <property type="component" value="Unassembled WGS sequence"/>
</dbReference>
<protein>
    <submittedName>
        <fullName evidence="1">Uncharacterized protein</fullName>
    </submittedName>
</protein>
<name>A0AC60PD90_IXOPE</name>
<reference evidence="1 2" key="1">
    <citation type="journal article" date="2020" name="Cell">
        <title>Large-Scale Comparative Analyses of Tick Genomes Elucidate Their Genetic Diversity and Vector Capacities.</title>
        <authorList>
            <consortium name="Tick Genome and Microbiome Consortium (TIGMIC)"/>
            <person name="Jia N."/>
            <person name="Wang J."/>
            <person name="Shi W."/>
            <person name="Du L."/>
            <person name="Sun Y."/>
            <person name="Zhan W."/>
            <person name="Jiang J.F."/>
            <person name="Wang Q."/>
            <person name="Zhang B."/>
            <person name="Ji P."/>
            <person name="Bell-Sakyi L."/>
            <person name="Cui X.M."/>
            <person name="Yuan T.T."/>
            <person name="Jiang B.G."/>
            <person name="Yang W.F."/>
            <person name="Lam T.T."/>
            <person name="Chang Q.C."/>
            <person name="Ding S.J."/>
            <person name="Wang X.J."/>
            <person name="Zhu J.G."/>
            <person name="Ruan X.D."/>
            <person name="Zhao L."/>
            <person name="Wei J.T."/>
            <person name="Ye R.Z."/>
            <person name="Que T.C."/>
            <person name="Du C.H."/>
            <person name="Zhou Y.H."/>
            <person name="Cheng J.X."/>
            <person name="Dai P.F."/>
            <person name="Guo W.B."/>
            <person name="Han X.H."/>
            <person name="Huang E.J."/>
            <person name="Li L.F."/>
            <person name="Wei W."/>
            <person name="Gao Y.C."/>
            <person name="Liu J.Z."/>
            <person name="Shao H.Z."/>
            <person name="Wang X."/>
            <person name="Wang C.C."/>
            <person name="Yang T.C."/>
            <person name="Huo Q.B."/>
            <person name="Li W."/>
            <person name="Chen H.Y."/>
            <person name="Chen S.E."/>
            <person name="Zhou L.G."/>
            <person name="Ni X.B."/>
            <person name="Tian J.H."/>
            <person name="Sheng Y."/>
            <person name="Liu T."/>
            <person name="Pan Y.S."/>
            <person name="Xia L.Y."/>
            <person name="Li J."/>
            <person name="Zhao F."/>
            <person name="Cao W.C."/>
        </authorList>
    </citation>
    <scope>NUCLEOTIDE SEQUENCE [LARGE SCALE GENOMIC DNA]</scope>
    <source>
        <strain evidence="1">Iper-2018</strain>
    </source>
</reference>
<proteinExistence type="predicted"/>
<evidence type="ECO:0000313" key="1">
    <source>
        <dbReference type="EMBL" id="KAG0417580.1"/>
    </source>
</evidence>